<dbReference type="FunFam" id="3.40.50.300:FF:001392">
    <property type="entry name" value="GTPase IMAP family member GIMD1"/>
    <property type="match status" value="1"/>
</dbReference>
<dbReference type="PANTHER" id="PTHR10903">
    <property type="entry name" value="GTPASE, IMAP FAMILY MEMBER-RELATED"/>
    <property type="match status" value="1"/>
</dbReference>
<evidence type="ECO:0000256" key="2">
    <source>
        <dbReference type="ARBA" id="ARBA00022741"/>
    </source>
</evidence>
<dbReference type="PROSITE" id="PS51720">
    <property type="entry name" value="G_AIG1"/>
    <property type="match status" value="1"/>
</dbReference>
<accession>A0A6I9XP04</accession>
<evidence type="ECO:0000256" key="3">
    <source>
        <dbReference type="ARBA" id="ARBA00023134"/>
    </source>
</evidence>
<evidence type="ECO:0000313" key="8">
    <source>
        <dbReference type="RefSeq" id="XP_013917719.1"/>
    </source>
</evidence>
<evidence type="ECO:0000313" key="7">
    <source>
        <dbReference type="Proteomes" id="UP000504617"/>
    </source>
</evidence>
<name>A0A6I9XP04_9SAUR</name>
<keyword evidence="7" id="KW-1185">Reference proteome</keyword>
<dbReference type="Gene3D" id="3.40.50.300">
    <property type="entry name" value="P-loop containing nucleotide triphosphate hydrolases"/>
    <property type="match status" value="1"/>
</dbReference>
<gene>
    <name evidence="8" type="primary">GIMD1</name>
</gene>
<dbReference type="Proteomes" id="UP000504617">
    <property type="component" value="Unplaced"/>
</dbReference>
<dbReference type="InterPro" id="IPR045058">
    <property type="entry name" value="GIMA/IAN/Toc"/>
</dbReference>
<evidence type="ECO:0000256" key="1">
    <source>
        <dbReference type="ARBA" id="ARBA00008535"/>
    </source>
</evidence>
<protein>
    <recommendedName>
        <fullName evidence="4">GTPase IMAP family member GIMD1</fullName>
    </recommendedName>
    <alternativeName>
        <fullName evidence="5">GIMAP family P-loop NTPase domain-containing protein 1</fullName>
    </alternativeName>
</protein>
<evidence type="ECO:0000256" key="4">
    <source>
        <dbReference type="ARBA" id="ARBA00067123"/>
    </source>
</evidence>
<keyword evidence="2" id="KW-0547">Nucleotide-binding</keyword>
<dbReference type="Pfam" id="PF04548">
    <property type="entry name" value="AIG1"/>
    <property type="match status" value="1"/>
</dbReference>
<dbReference type="InterPro" id="IPR006703">
    <property type="entry name" value="G_AIG1"/>
</dbReference>
<dbReference type="PANTHER" id="PTHR10903:SF103">
    <property type="entry name" value="GTPASE IMAP FAMILY MEMBER GIMD1"/>
    <property type="match status" value="1"/>
</dbReference>
<sequence length="217" mass="24409">MSDNSKMRINLLLLGRTQSGKSAAGNTLLGSRDFPSFLSPCSVTTSCHLGRSCNISDFGRQQGRALTVQVHVLDTPGYPHSSLSKEQIQKDVKDAVAHHFGQQGLHLALLVLRADVVLCEEEETSTIQLIEELLGPNWKTYTVILFTHADQIEKSSFTIDKYLHSASDALHKVMQLVQQKCIFIDNHARFLKHENLKALRKIMEFLKQNSFQTLHVK</sequence>
<dbReference type="GeneID" id="106545606"/>
<dbReference type="KEGG" id="tsr:106545606"/>
<dbReference type="OrthoDB" id="8954335at2759"/>
<keyword evidence="3" id="KW-0342">GTP-binding</keyword>
<dbReference type="AlphaFoldDB" id="A0A6I9XP04"/>
<reference evidence="8" key="1">
    <citation type="submission" date="2025-08" db="UniProtKB">
        <authorList>
            <consortium name="RefSeq"/>
        </authorList>
    </citation>
    <scope>IDENTIFICATION</scope>
    <source>
        <tissue evidence="8">Skeletal muscle</tissue>
    </source>
</reference>
<dbReference type="RefSeq" id="XP_013917719.1">
    <property type="nucleotide sequence ID" value="XM_014062244.1"/>
</dbReference>
<dbReference type="InterPro" id="IPR027417">
    <property type="entry name" value="P-loop_NTPase"/>
</dbReference>
<evidence type="ECO:0000256" key="5">
    <source>
        <dbReference type="ARBA" id="ARBA00076741"/>
    </source>
</evidence>
<feature type="domain" description="AIG1-type G" evidence="6">
    <location>
        <begin position="6"/>
        <end position="217"/>
    </location>
</feature>
<dbReference type="SUPFAM" id="SSF52540">
    <property type="entry name" value="P-loop containing nucleoside triphosphate hydrolases"/>
    <property type="match status" value="1"/>
</dbReference>
<dbReference type="GO" id="GO:0005525">
    <property type="term" value="F:GTP binding"/>
    <property type="evidence" value="ECO:0007669"/>
    <property type="project" value="UniProtKB-KW"/>
</dbReference>
<evidence type="ECO:0000259" key="6">
    <source>
        <dbReference type="PROSITE" id="PS51720"/>
    </source>
</evidence>
<organism evidence="7 8">
    <name type="scientific">Thamnophis sirtalis</name>
    <dbReference type="NCBI Taxonomy" id="35019"/>
    <lineage>
        <taxon>Eukaryota</taxon>
        <taxon>Metazoa</taxon>
        <taxon>Chordata</taxon>
        <taxon>Craniata</taxon>
        <taxon>Vertebrata</taxon>
        <taxon>Euteleostomi</taxon>
        <taxon>Lepidosauria</taxon>
        <taxon>Squamata</taxon>
        <taxon>Bifurcata</taxon>
        <taxon>Unidentata</taxon>
        <taxon>Episquamata</taxon>
        <taxon>Toxicofera</taxon>
        <taxon>Serpentes</taxon>
        <taxon>Colubroidea</taxon>
        <taxon>Colubridae</taxon>
        <taxon>Natricinae</taxon>
        <taxon>Thamnophis</taxon>
    </lineage>
</organism>
<comment type="similarity">
    <text evidence="1">Belongs to the TRAFAC class TrmE-Era-EngA-EngB-Septin-like GTPase superfamily. AIG1/Toc34/Toc159-like paraseptin GTPase family. IAN subfamily.</text>
</comment>
<dbReference type="CTD" id="100507096"/>
<proteinExistence type="inferred from homology"/>